<dbReference type="InterPro" id="IPR050881">
    <property type="entry name" value="LL-DAP_aminotransferase"/>
</dbReference>
<dbReference type="SUPFAM" id="SSF53383">
    <property type="entry name" value="PLP-dependent transferases"/>
    <property type="match status" value="1"/>
</dbReference>
<dbReference type="GO" id="GO:0008483">
    <property type="term" value="F:transaminase activity"/>
    <property type="evidence" value="ECO:0007669"/>
    <property type="project" value="UniProtKB-KW"/>
</dbReference>
<evidence type="ECO:0000256" key="1">
    <source>
        <dbReference type="ARBA" id="ARBA00001933"/>
    </source>
</evidence>
<evidence type="ECO:0000313" key="6">
    <source>
        <dbReference type="Proteomes" id="UP001163821"/>
    </source>
</evidence>
<accession>A0AA41YB46</accession>
<sequence>MKNTPINQELVTKNLSRLRIEDVGQASIREIVALVNLIEAESPEKFIRMEMGVPGLPPAQVGVEAEIEALKSGVASIYPMIDGIKEVKQEASRFVKLFMDVDVAPAGCVPTVGSMQGTYSALLVASNLDVKKDTVLFIDPGFPVQKQQMMVMGCKYESFDIFNFRGEKLREKLESILSKGHINSVIYSNPNNPSWICFTEEELQIIGELANKYDIVVMEDLAYFAMDFRKDLFSPGRPPYQPTVARYTNNYVLFISSSKIFSYAGQRIGIMVISDALYNRDYENLKTRFQSNSFGNTITLRVLYAISSGTSHSAQYALAAMFKAANDGRFNFVEEVKEYGEKAKIMKRLFLENGFTIVYEKDGDEPIADGFYFTIGYPGMTGGELLNKLLFYGISAITLKNTGSELEGLRACVSHVKRSQFDDLERRLKQFHADFPA</sequence>
<dbReference type="PANTHER" id="PTHR42832:SF3">
    <property type="entry name" value="L-GLUTAMINE--4-(METHYLSULFANYL)-2-OXOBUTANOATE AMINOTRANSFERASE"/>
    <property type="match status" value="1"/>
</dbReference>
<dbReference type="EMBL" id="JAPAAF010000010">
    <property type="protein sequence ID" value="MCW0482888.1"/>
    <property type="molecule type" value="Genomic_DNA"/>
</dbReference>
<keyword evidence="3" id="KW-0808">Transferase</keyword>
<dbReference type="RefSeq" id="WP_282591491.1">
    <property type="nucleotide sequence ID" value="NZ_JAPAAF010000010.1"/>
</dbReference>
<evidence type="ECO:0000256" key="3">
    <source>
        <dbReference type="ARBA" id="ARBA00022679"/>
    </source>
</evidence>
<evidence type="ECO:0000256" key="2">
    <source>
        <dbReference type="ARBA" id="ARBA00022576"/>
    </source>
</evidence>
<dbReference type="Gene3D" id="6.10.120.10">
    <property type="entry name" value="Bacterial aspartate aminotransferase, helical domain"/>
    <property type="match status" value="1"/>
</dbReference>
<evidence type="ECO:0000259" key="4">
    <source>
        <dbReference type="Pfam" id="PF00155"/>
    </source>
</evidence>
<feature type="domain" description="Aminotransferase class I/classII large" evidence="4">
    <location>
        <begin position="52"/>
        <end position="346"/>
    </location>
</feature>
<dbReference type="Gene3D" id="3.90.1150.100">
    <property type="match status" value="1"/>
</dbReference>
<dbReference type="GO" id="GO:0030170">
    <property type="term" value="F:pyridoxal phosphate binding"/>
    <property type="evidence" value="ECO:0007669"/>
    <property type="project" value="InterPro"/>
</dbReference>
<comment type="cofactor">
    <cofactor evidence="1">
        <name>pyridoxal 5'-phosphate</name>
        <dbReference type="ChEBI" id="CHEBI:597326"/>
    </cofactor>
</comment>
<dbReference type="PANTHER" id="PTHR42832">
    <property type="entry name" value="AMINO ACID AMINOTRANSFERASE"/>
    <property type="match status" value="1"/>
</dbReference>
<dbReference type="AlphaFoldDB" id="A0AA41YB46"/>
<gene>
    <name evidence="5" type="ORF">N2K84_09130</name>
</gene>
<keyword evidence="6" id="KW-1185">Reference proteome</keyword>
<protein>
    <submittedName>
        <fullName evidence="5">Pyridoxal phosphate-dependent aminotransferase</fullName>
    </submittedName>
</protein>
<comment type="caution">
    <text evidence="5">The sequence shown here is derived from an EMBL/GenBank/DDBJ whole genome shotgun (WGS) entry which is preliminary data.</text>
</comment>
<organism evidence="5 6">
    <name type="scientific">Gaoshiqia sediminis</name>
    <dbReference type="NCBI Taxonomy" id="2986998"/>
    <lineage>
        <taxon>Bacteria</taxon>
        <taxon>Pseudomonadati</taxon>
        <taxon>Bacteroidota</taxon>
        <taxon>Bacteroidia</taxon>
        <taxon>Marinilabiliales</taxon>
        <taxon>Prolixibacteraceae</taxon>
        <taxon>Gaoshiqia</taxon>
    </lineage>
</organism>
<proteinExistence type="predicted"/>
<dbReference type="Pfam" id="PF00155">
    <property type="entry name" value="Aminotran_1_2"/>
    <property type="match status" value="1"/>
</dbReference>
<dbReference type="InterPro" id="IPR004839">
    <property type="entry name" value="Aminotransferase_I/II_large"/>
</dbReference>
<reference evidence="5" key="1">
    <citation type="submission" date="2022-10" db="EMBL/GenBank/DDBJ databases">
        <title>Gaoshiqiia sediminis gen. nov., sp. nov., isolated from coastal sediment.</title>
        <authorList>
            <person name="Yu W.X."/>
            <person name="Mu D.S."/>
            <person name="Du J.Z."/>
            <person name="Liang Y.Q."/>
        </authorList>
    </citation>
    <scope>NUCLEOTIDE SEQUENCE</scope>
    <source>
        <strain evidence="5">A06</strain>
    </source>
</reference>
<evidence type="ECO:0000313" key="5">
    <source>
        <dbReference type="EMBL" id="MCW0482888.1"/>
    </source>
</evidence>
<dbReference type="Proteomes" id="UP001163821">
    <property type="component" value="Unassembled WGS sequence"/>
</dbReference>
<name>A0AA41YB46_9BACT</name>
<dbReference type="CDD" id="cd00609">
    <property type="entry name" value="AAT_like"/>
    <property type="match status" value="1"/>
</dbReference>
<keyword evidence="2 5" id="KW-0032">Aminotransferase</keyword>
<dbReference type="InterPro" id="IPR015424">
    <property type="entry name" value="PyrdxlP-dep_Trfase"/>
</dbReference>